<keyword evidence="1" id="KW-0408">Iron</keyword>
<dbReference type="InterPro" id="IPR007167">
    <property type="entry name" value="Fe-transptr_FeoA-like"/>
</dbReference>
<evidence type="ECO:0000256" key="1">
    <source>
        <dbReference type="ARBA" id="ARBA00023004"/>
    </source>
</evidence>
<evidence type="ECO:0000259" key="2">
    <source>
        <dbReference type="SMART" id="SM00899"/>
    </source>
</evidence>
<dbReference type="OrthoDB" id="9811076at2"/>
<keyword evidence="4" id="KW-1185">Reference proteome</keyword>
<dbReference type="SUPFAM" id="SSF50037">
    <property type="entry name" value="C-terminal domain of transcriptional repressors"/>
    <property type="match status" value="1"/>
</dbReference>
<dbReference type="Proteomes" id="UP000199514">
    <property type="component" value="Unassembled WGS sequence"/>
</dbReference>
<dbReference type="AlphaFoldDB" id="A0A1I1GV55"/>
<dbReference type="SMART" id="SM00899">
    <property type="entry name" value="FeoA"/>
    <property type="match status" value="1"/>
</dbReference>
<gene>
    <name evidence="3" type="ORF">SAMN05421780_103104</name>
</gene>
<reference evidence="3 4" key="1">
    <citation type="submission" date="2016-10" db="EMBL/GenBank/DDBJ databases">
        <authorList>
            <person name="de Groot N.N."/>
        </authorList>
    </citation>
    <scope>NUCLEOTIDE SEQUENCE [LARGE SCALE GENOMIC DNA]</scope>
    <source>
        <strain evidence="3 4">DSM 6793</strain>
    </source>
</reference>
<accession>A0A1I1GV55</accession>
<dbReference type="EMBL" id="FOLE01000003">
    <property type="protein sequence ID" value="SFC15554.1"/>
    <property type="molecule type" value="Genomic_DNA"/>
</dbReference>
<dbReference type="GO" id="GO:0046914">
    <property type="term" value="F:transition metal ion binding"/>
    <property type="evidence" value="ECO:0007669"/>
    <property type="project" value="InterPro"/>
</dbReference>
<sequence length="78" mass="8205">MSQPSSPKSIADLKVGQKGRINAFTDAEMSLKLLEMGCLPGSEVSVVGLAPLGSPMCINVSGYNLALRREEAATILIQ</sequence>
<dbReference type="InterPro" id="IPR038157">
    <property type="entry name" value="FeoA_core_dom"/>
</dbReference>
<dbReference type="PANTHER" id="PTHR42954:SF2">
    <property type="entry name" value="FE(2+) TRANSPORT PROTEIN A"/>
    <property type="match status" value="1"/>
</dbReference>
<feature type="domain" description="Ferrous iron transporter FeoA-like" evidence="2">
    <location>
        <begin position="8"/>
        <end position="78"/>
    </location>
</feature>
<evidence type="ECO:0000313" key="3">
    <source>
        <dbReference type="EMBL" id="SFC15554.1"/>
    </source>
</evidence>
<dbReference type="Gene3D" id="2.30.30.90">
    <property type="match status" value="1"/>
</dbReference>
<dbReference type="InterPro" id="IPR008988">
    <property type="entry name" value="Transcriptional_repressor_C"/>
</dbReference>
<dbReference type="InterPro" id="IPR052713">
    <property type="entry name" value="FeoA"/>
</dbReference>
<dbReference type="PANTHER" id="PTHR42954">
    <property type="entry name" value="FE(2+) TRANSPORT PROTEIN A"/>
    <property type="match status" value="1"/>
</dbReference>
<dbReference type="RefSeq" id="WP_091509838.1">
    <property type="nucleotide sequence ID" value="NZ_FOLE01000003.1"/>
</dbReference>
<name>A0A1I1GV55_9BACT</name>
<evidence type="ECO:0000313" key="4">
    <source>
        <dbReference type="Proteomes" id="UP000199514"/>
    </source>
</evidence>
<organism evidence="3 4">
    <name type="scientific">Flexibacter flexilis DSM 6793</name>
    <dbReference type="NCBI Taxonomy" id="927664"/>
    <lineage>
        <taxon>Bacteria</taxon>
        <taxon>Pseudomonadati</taxon>
        <taxon>Bacteroidota</taxon>
        <taxon>Cytophagia</taxon>
        <taxon>Cytophagales</taxon>
        <taxon>Flexibacteraceae</taxon>
        <taxon>Flexibacter</taxon>
    </lineage>
</organism>
<protein>
    <submittedName>
        <fullName evidence="3">Ferrous iron transport protein A</fullName>
    </submittedName>
</protein>
<dbReference type="STRING" id="927664.SAMN05421780_103104"/>
<proteinExistence type="predicted"/>
<dbReference type="Pfam" id="PF04023">
    <property type="entry name" value="FeoA"/>
    <property type="match status" value="1"/>
</dbReference>